<dbReference type="Pfam" id="PF16979">
    <property type="entry name" value="SIN1_PH"/>
    <property type="match status" value="1"/>
</dbReference>
<keyword evidence="4" id="KW-0378">Hydrolase</keyword>
<feature type="region of interest" description="Disordered" evidence="6">
    <location>
        <begin position="233"/>
        <end position="323"/>
    </location>
</feature>
<gene>
    <name evidence="11" type="ORF">MVEN_01365400</name>
</gene>
<reference evidence="11" key="1">
    <citation type="submission" date="2020-05" db="EMBL/GenBank/DDBJ databases">
        <title>Mycena genomes resolve the evolution of fungal bioluminescence.</title>
        <authorList>
            <person name="Tsai I.J."/>
        </authorList>
    </citation>
    <scope>NUCLEOTIDE SEQUENCE</scope>
    <source>
        <strain evidence="11">CCC161011</strain>
    </source>
</reference>
<dbReference type="EC" id="3.5.1.98" evidence="3"/>
<evidence type="ECO:0000259" key="8">
    <source>
        <dbReference type="Pfam" id="PF11470"/>
    </source>
</evidence>
<keyword evidence="5" id="KW-0156">Chromatin regulator</keyword>
<dbReference type="PRINTS" id="PR01270">
    <property type="entry name" value="HDASUPER"/>
</dbReference>
<organism evidence="11 12">
    <name type="scientific">Mycena venus</name>
    <dbReference type="NCBI Taxonomy" id="2733690"/>
    <lineage>
        <taxon>Eukaryota</taxon>
        <taxon>Fungi</taxon>
        <taxon>Dikarya</taxon>
        <taxon>Basidiomycota</taxon>
        <taxon>Agaricomycotina</taxon>
        <taxon>Agaricomycetes</taxon>
        <taxon>Agaricomycetidae</taxon>
        <taxon>Agaricales</taxon>
        <taxon>Marasmiineae</taxon>
        <taxon>Mycenaceae</taxon>
        <taxon>Mycena</taxon>
    </lineage>
</organism>
<dbReference type="PANTHER" id="PTHR13335">
    <property type="entry name" value="TARGET OF RAPAMYCIN COMPLEX 2 SUBUNIT MAPKAP1"/>
    <property type="match status" value="1"/>
</dbReference>
<keyword evidence="12" id="KW-1185">Reference proteome</keyword>
<evidence type="ECO:0000313" key="11">
    <source>
        <dbReference type="EMBL" id="KAF7348480.1"/>
    </source>
</evidence>
<feature type="compositionally biased region" description="Polar residues" evidence="6">
    <location>
        <begin position="304"/>
        <end position="323"/>
    </location>
</feature>
<feature type="compositionally biased region" description="Low complexity" evidence="6">
    <location>
        <begin position="233"/>
        <end position="243"/>
    </location>
</feature>
<feature type="compositionally biased region" description="Acidic residues" evidence="6">
    <location>
        <begin position="173"/>
        <end position="185"/>
    </location>
</feature>
<dbReference type="GO" id="GO:0005546">
    <property type="term" value="F:phosphatidylinositol-4,5-bisphosphate binding"/>
    <property type="evidence" value="ECO:0007669"/>
    <property type="project" value="TreeGrafter"/>
</dbReference>
<comment type="similarity">
    <text evidence="1">Belongs to the histone deacetylase family. HD type 1 subfamily.</text>
</comment>
<dbReference type="AlphaFoldDB" id="A0A8H6XUM8"/>
<dbReference type="PANTHER" id="PTHR13335:SF1">
    <property type="entry name" value="TARGET OF RAPAMYCIN COMPLEX 2 SUBUNIT MAPKAP1"/>
    <property type="match status" value="1"/>
</dbReference>
<dbReference type="InterPro" id="IPR023696">
    <property type="entry name" value="Ureohydrolase_dom_sf"/>
</dbReference>
<feature type="region of interest" description="Disordered" evidence="6">
    <location>
        <begin position="147"/>
        <end position="219"/>
    </location>
</feature>
<dbReference type="EMBL" id="JACAZI010000011">
    <property type="protein sequence ID" value="KAF7348480.1"/>
    <property type="molecule type" value="Genomic_DNA"/>
</dbReference>
<name>A0A8H6XUM8_9AGAR</name>
<dbReference type="GO" id="GO:0031932">
    <property type="term" value="C:TORC2 complex"/>
    <property type="evidence" value="ECO:0007669"/>
    <property type="project" value="InterPro"/>
</dbReference>
<evidence type="ECO:0000256" key="2">
    <source>
        <dbReference type="ARBA" id="ARBA00009407"/>
    </source>
</evidence>
<dbReference type="GO" id="GO:0005737">
    <property type="term" value="C:cytoplasm"/>
    <property type="evidence" value="ECO:0007669"/>
    <property type="project" value="TreeGrafter"/>
</dbReference>
<dbReference type="InterPro" id="IPR003084">
    <property type="entry name" value="HDAC_I/II"/>
</dbReference>
<evidence type="ECO:0000256" key="6">
    <source>
        <dbReference type="SAM" id="MobiDB-lite"/>
    </source>
</evidence>
<comment type="similarity">
    <text evidence="2">Belongs to the SIN1 family.</text>
</comment>
<comment type="caution">
    <text evidence="11">The sequence shown here is derived from an EMBL/GenBank/DDBJ whole genome shotgun (WGS) entry which is preliminary data.</text>
</comment>
<evidence type="ECO:0000256" key="5">
    <source>
        <dbReference type="ARBA" id="ARBA00022853"/>
    </source>
</evidence>
<sequence length="1154" mass="123907">MSLISDTDFLIHSLPLSSATTNGRLASLARGGLNYTKTIMGGRTGGLGLRVNGKRASTSKRMSMTGTPRQGKDFMVQGGPSSSIAGSSSLVEKADNWIKVADVDIAAASAPEVQIQEPTVAEEAPVAKAVQFIPKFKGAAEMEARRRVRMAARRGPGGAAPAPAPVLDFSSSSDEEENLADDSSDSDFGQSTAADAMDDEDDFDPDFAASRTPGLNSDSVSDVVSVLSATTNSASASSLPLSPQGGASLTLPRTRARLSPVSEGPTPDRSGPYFEMLTPGPGSARPEDASPNPSRKPDIPPRNPSRSQSANHGGSASVSSVTTPEMTFARKKVAPLPSRPQRSALTALLVSSGESTNPFAELYAAVSGRGEGASTNVQVYFPSARAPKGQAMDLNVRKDATVEEVIGFALWTYWEEGWLPKLDEGMENADEEKLATRLSAVGWIMRIAEEDGEVDDDFPPPDRIGKVAKFNADAYAVLEATAAQIQQNQLIESKIQRHPSRLTAAKKQEKPSSGLANLAVAGSALPGSGIFGSTLGGSVPFSTSLGPISGHGPQIFLRIKVEDTEDTIHVSTTIPVTAGMYMQEVLERVCRKTKLEHPESYALLLANDNTRILIPLDRTVASLQGKRELVLIRRTLIDDNVVRGTGKTTDPNASILKRMSDTPEVKYPSAIDYSNVYKQYTIYRKMPMLVAKQERTLAFDGLYIHVLPTANKATKAVFDSGKHVSYHIRSIADCQQSTKSSAIFKLVIGRGAGGKKRYDYEAESAKHAAEIVAQIWKLKGSVDRSSTLKSRRSRNSAGFAELNSYHTKEYLDFVLDPKNVTNGDDLSKTEFGLEDDCPSFEGMPDYVRLVGGASLTAVKMLGQPRCGVAICWDGGRHHAQKSQAAGFCYVADCTLALMALRRLTHPSPDAGPTRKMRTMYLDLDLHFSDGVSHAFHQTSTSSSHLLTFSIHHAAPGFFPASPLAALPSSDSDPFTLSLPLRPGASNRTFARAWQHVERVHAVFDPDYVVVQCGVDGLAGDPCAVFNWSLGPDEGSLGWCVGRIVNGWRGKKVLLGGGGYDSPNAARAWAYLTSVALGNALSLDSPIPDHPHFPLYAPSFLLDVPAGNMQDQNSDDYLRTVDEAFDDAVAAITERMTKEYFGSRTSFSAQRGSEH</sequence>
<evidence type="ECO:0000256" key="4">
    <source>
        <dbReference type="ARBA" id="ARBA00022801"/>
    </source>
</evidence>
<feature type="domain" description="TUG ubiquitin-like" evidence="8">
    <location>
        <begin position="570"/>
        <end position="604"/>
    </location>
</feature>
<dbReference type="GO" id="GO:0038203">
    <property type="term" value="P:TORC2 signaling"/>
    <property type="evidence" value="ECO:0007669"/>
    <property type="project" value="TreeGrafter"/>
</dbReference>
<feature type="domain" description="Histone deacetylase" evidence="7">
    <location>
        <begin position="787"/>
        <end position="1073"/>
    </location>
</feature>
<dbReference type="PRINTS" id="PR01271">
    <property type="entry name" value="HISDACETLASE"/>
</dbReference>
<dbReference type="GO" id="GO:0010468">
    <property type="term" value="P:regulation of gene expression"/>
    <property type="evidence" value="ECO:0007669"/>
    <property type="project" value="UniProtKB-ARBA"/>
</dbReference>
<dbReference type="InterPro" id="IPR037138">
    <property type="entry name" value="His_deacetylse_dom_sf"/>
</dbReference>
<evidence type="ECO:0000259" key="7">
    <source>
        <dbReference type="Pfam" id="PF00850"/>
    </source>
</evidence>
<proteinExistence type="inferred from homology"/>
<dbReference type="SUPFAM" id="SSF52768">
    <property type="entry name" value="Arginase/deacetylase"/>
    <property type="match status" value="1"/>
</dbReference>
<evidence type="ECO:0000256" key="1">
    <source>
        <dbReference type="ARBA" id="ARBA00006457"/>
    </source>
</evidence>
<dbReference type="InterPro" id="IPR031313">
    <property type="entry name" value="Sin1_PH_dom"/>
</dbReference>
<dbReference type="InterPro" id="IPR023801">
    <property type="entry name" value="His_deacetylse_dom"/>
</dbReference>
<accession>A0A8H6XUM8</accession>
<evidence type="ECO:0000259" key="9">
    <source>
        <dbReference type="Pfam" id="PF16978"/>
    </source>
</evidence>
<evidence type="ECO:0000259" key="10">
    <source>
        <dbReference type="Pfam" id="PF16979"/>
    </source>
</evidence>
<feature type="compositionally biased region" description="Acidic residues" evidence="6">
    <location>
        <begin position="196"/>
        <end position="205"/>
    </location>
</feature>
<feature type="domain" description="SIN1-type PH" evidence="10">
    <location>
        <begin position="676"/>
        <end position="778"/>
    </location>
</feature>
<dbReference type="InterPro" id="IPR021569">
    <property type="entry name" value="TUG-UBL1"/>
</dbReference>
<dbReference type="Gene3D" id="3.40.800.20">
    <property type="entry name" value="Histone deacetylase domain"/>
    <property type="match status" value="1"/>
</dbReference>
<dbReference type="Proteomes" id="UP000620124">
    <property type="component" value="Unassembled WGS sequence"/>
</dbReference>
<dbReference type="InterPro" id="IPR000286">
    <property type="entry name" value="HDACs"/>
</dbReference>
<dbReference type="OrthoDB" id="241990at2759"/>
<evidence type="ECO:0000313" key="12">
    <source>
        <dbReference type="Proteomes" id="UP000620124"/>
    </source>
</evidence>
<dbReference type="Pfam" id="PF11470">
    <property type="entry name" value="TUG-UBL1"/>
    <property type="match status" value="1"/>
</dbReference>
<dbReference type="Pfam" id="PF16978">
    <property type="entry name" value="CRIM"/>
    <property type="match status" value="1"/>
</dbReference>
<dbReference type="Pfam" id="PF00850">
    <property type="entry name" value="Hist_deacetyl"/>
    <property type="match status" value="1"/>
</dbReference>
<feature type="domain" description="CRIM" evidence="9">
    <location>
        <begin position="342"/>
        <end position="489"/>
    </location>
</feature>
<dbReference type="InterPro" id="IPR008828">
    <property type="entry name" value="Sin1/Avo1"/>
</dbReference>
<dbReference type="InterPro" id="IPR031567">
    <property type="entry name" value="CRIM_dom"/>
</dbReference>
<dbReference type="GO" id="GO:0005886">
    <property type="term" value="C:plasma membrane"/>
    <property type="evidence" value="ECO:0007669"/>
    <property type="project" value="TreeGrafter"/>
</dbReference>
<dbReference type="GO" id="GO:0141221">
    <property type="term" value="F:histone deacetylase activity, hydrolytic mechanism"/>
    <property type="evidence" value="ECO:0007669"/>
    <property type="project" value="UniProtKB-EC"/>
</dbReference>
<evidence type="ECO:0000256" key="3">
    <source>
        <dbReference type="ARBA" id="ARBA00012111"/>
    </source>
</evidence>
<protein>
    <recommendedName>
        <fullName evidence="3">histone deacetylase</fullName>
        <ecNumber evidence="3">3.5.1.98</ecNumber>
    </recommendedName>
</protein>